<evidence type="ECO:0000313" key="11">
    <source>
        <dbReference type="EMBL" id="SFJ08915.1"/>
    </source>
</evidence>
<dbReference type="GO" id="GO:0044877">
    <property type="term" value="F:protein-containing complex binding"/>
    <property type="evidence" value="ECO:0007669"/>
    <property type="project" value="InterPro"/>
</dbReference>
<dbReference type="PIRSF" id="PIRSF006170">
    <property type="entry name" value="YfgM"/>
    <property type="match status" value="1"/>
</dbReference>
<reference evidence="11 12" key="1">
    <citation type="submission" date="2016-10" db="EMBL/GenBank/DDBJ databases">
        <authorList>
            <person name="de Groot N.N."/>
        </authorList>
    </citation>
    <scope>NUCLEOTIDE SEQUENCE [LARGE SCALE GENOMIC DNA]</scope>
    <source>
        <strain evidence="11 12">LMG 23650</strain>
    </source>
</reference>
<dbReference type="Proteomes" id="UP000199548">
    <property type="component" value="Unassembled WGS sequence"/>
</dbReference>
<dbReference type="GO" id="GO:0005886">
    <property type="term" value="C:plasma membrane"/>
    <property type="evidence" value="ECO:0007669"/>
    <property type="project" value="UniProtKB-SubCell"/>
</dbReference>
<evidence type="ECO:0000256" key="4">
    <source>
        <dbReference type="ARBA" id="ARBA00022989"/>
    </source>
</evidence>
<name>A0A1I3NID9_9BURK</name>
<evidence type="ECO:0000256" key="5">
    <source>
        <dbReference type="ARBA" id="ARBA00023136"/>
    </source>
</evidence>
<evidence type="ECO:0000256" key="7">
    <source>
        <dbReference type="ARBA" id="ARBA00024197"/>
    </source>
</evidence>
<dbReference type="InterPro" id="IPR018704">
    <property type="entry name" value="SecYEG/CpoB_TPR"/>
</dbReference>
<sequence>MSYHDEQESIESLKAWWTQWGNSTTWVVLIVLVAAASWNGWNFWQRRQAAEASVLYDQVQQAVASGDKAKVSRVAADMEDKFSSTAYAQMTALSAAKALYTAGDEPAAKALYTAGDEPAAKAQLQWTVDHAKDDEFRQIAKLRLASLLLDEKAYDAGLALLAEPQSDAFKGVVANGRGDLLAAQGKRDDARTAYKLALDTLPKTDSSARQLIQFKLDALGG</sequence>
<dbReference type="PANTHER" id="PTHR38035">
    <property type="entry name" value="UPF0070 PROTEIN YFGM"/>
    <property type="match status" value="1"/>
</dbReference>
<protein>
    <recommendedName>
        <fullName evidence="8">Ancillary SecYEG translocon subunit</fullName>
    </recommendedName>
</protein>
<evidence type="ECO:0000259" key="10">
    <source>
        <dbReference type="Pfam" id="PF09976"/>
    </source>
</evidence>
<keyword evidence="2" id="KW-1003">Cell membrane</keyword>
<proteinExistence type="inferred from homology"/>
<evidence type="ECO:0000256" key="9">
    <source>
        <dbReference type="SAM" id="Phobius"/>
    </source>
</evidence>
<dbReference type="EMBL" id="FOQU01000005">
    <property type="protein sequence ID" value="SFJ08915.1"/>
    <property type="molecule type" value="Genomic_DNA"/>
</dbReference>
<dbReference type="InterPro" id="IPR011990">
    <property type="entry name" value="TPR-like_helical_dom_sf"/>
</dbReference>
<organism evidence="11 12">
    <name type="scientific">Paraburkholderia megapolitana</name>
    <dbReference type="NCBI Taxonomy" id="420953"/>
    <lineage>
        <taxon>Bacteria</taxon>
        <taxon>Pseudomonadati</taxon>
        <taxon>Pseudomonadota</taxon>
        <taxon>Betaproteobacteria</taxon>
        <taxon>Burkholderiales</taxon>
        <taxon>Burkholderiaceae</taxon>
        <taxon>Paraburkholderia</taxon>
    </lineage>
</organism>
<keyword evidence="6" id="KW-0143">Chaperone</keyword>
<feature type="domain" description="Ancillary SecYEG translocon subunit/Cell division coordinator CpoB TPR" evidence="10">
    <location>
        <begin position="14"/>
        <end position="220"/>
    </location>
</feature>
<dbReference type="InterPro" id="IPR026039">
    <property type="entry name" value="YfgM"/>
</dbReference>
<dbReference type="PANTHER" id="PTHR38035:SF1">
    <property type="entry name" value="ANCILLARY SECYEG TRANSLOCON SUBUNIT"/>
    <property type="match status" value="1"/>
</dbReference>
<gene>
    <name evidence="11" type="ORF">SAMN05192543_105393</name>
</gene>
<evidence type="ECO:0000256" key="2">
    <source>
        <dbReference type="ARBA" id="ARBA00022475"/>
    </source>
</evidence>
<dbReference type="RefSeq" id="WP_091014118.1">
    <property type="nucleotide sequence ID" value="NZ_CP041745.1"/>
</dbReference>
<evidence type="ECO:0000313" key="12">
    <source>
        <dbReference type="Proteomes" id="UP000199548"/>
    </source>
</evidence>
<keyword evidence="12" id="KW-1185">Reference proteome</keyword>
<evidence type="ECO:0000256" key="3">
    <source>
        <dbReference type="ARBA" id="ARBA00022692"/>
    </source>
</evidence>
<dbReference type="Pfam" id="PF09976">
    <property type="entry name" value="TPR_21"/>
    <property type="match status" value="1"/>
</dbReference>
<keyword evidence="4 9" id="KW-1133">Transmembrane helix</keyword>
<keyword evidence="3 9" id="KW-0812">Transmembrane</keyword>
<accession>A0A1I3NID9</accession>
<evidence type="ECO:0000256" key="8">
    <source>
        <dbReference type="ARBA" id="ARBA00024235"/>
    </source>
</evidence>
<evidence type="ECO:0000256" key="6">
    <source>
        <dbReference type="ARBA" id="ARBA00023186"/>
    </source>
</evidence>
<dbReference type="AlphaFoldDB" id="A0A1I3NID9"/>
<dbReference type="SUPFAM" id="SSF48452">
    <property type="entry name" value="TPR-like"/>
    <property type="match status" value="1"/>
</dbReference>
<comment type="similarity">
    <text evidence="7">Belongs to the YfgM family.</text>
</comment>
<comment type="subcellular location">
    <subcellularLocation>
        <location evidence="1">Cell membrane</location>
        <topology evidence="1">Single-pass type II membrane protein</topology>
    </subcellularLocation>
</comment>
<keyword evidence="5 9" id="KW-0472">Membrane</keyword>
<evidence type="ECO:0000256" key="1">
    <source>
        <dbReference type="ARBA" id="ARBA00004401"/>
    </source>
</evidence>
<dbReference type="STRING" id="420953.SAMN05192543_105393"/>
<dbReference type="OrthoDB" id="8521102at2"/>
<feature type="transmembrane region" description="Helical" evidence="9">
    <location>
        <begin position="20"/>
        <end position="38"/>
    </location>
</feature>